<protein>
    <submittedName>
        <fullName evidence="1">Uncharacterized protein</fullName>
    </submittedName>
</protein>
<dbReference type="KEGG" id="vg:16254520"/>
<organism evidence="1 2">
    <name type="scientific">Salmonella phage FSL SP-076</name>
    <dbReference type="NCBI Taxonomy" id="1173762"/>
    <lineage>
        <taxon>Viruses</taxon>
        <taxon>Duplodnaviria</taxon>
        <taxon>Heunggongvirae</taxon>
        <taxon>Uroviricota</taxon>
        <taxon>Caudoviricetes</taxon>
        <taxon>Schitoviridae</taxon>
        <taxon>Humphriesvirinae</taxon>
        <taxon>Ithacavirus</taxon>
        <taxon>Ithacavirus SP076</taxon>
    </lineage>
</organism>
<dbReference type="OrthoDB" id="17833at10239"/>
<evidence type="ECO:0000313" key="2">
    <source>
        <dbReference type="Proteomes" id="UP000014996"/>
    </source>
</evidence>
<dbReference type="EMBL" id="KC139520">
    <property type="protein sequence ID" value="AGF88339.1"/>
    <property type="molecule type" value="Genomic_DNA"/>
</dbReference>
<dbReference type="Proteomes" id="UP000014996">
    <property type="component" value="Segment"/>
</dbReference>
<dbReference type="GeneID" id="16254520"/>
<name>S4TNT0_9CAUD</name>
<proteinExistence type="predicted"/>
<gene>
    <name evidence="1" type="ORF">SP076_00040</name>
</gene>
<dbReference type="RefSeq" id="YP_008240157.1">
    <property type="nucleotide sequence ID" value="NC_021782.1"/>
</dbReference>
<accession>S4TNT0</accession>
<keyword evidence="2" id="KW-1185">Reference proteome</keyword>
<evidence type="ECO:0000313" key="1">
    <source>
        <dbReference type="EMBL" id="AGF88339.1"/>
    </source>
</evidence>
<sequence>MGIFTNVTLSTDPMGHYSVIPKNRIRDSLGFIPQIVIRASQLANDETDIGYKIWEVYQYGSPLLPSETESGFKDGLLTYPGDEPEYPIAVYHLNNTASLDIRFWQYERAMTVLTVNGEARLIGRMD</sequence>
<reference evidence="1 2" key="1">
    <citation type="journal article" date="2013" name="BMC Genomics">
        <title>Genomic characterization provides new insight into Salmonella phage diversity.</title>
        <authorList>
            <person name="Moreno Switt A.I."/>
            <person name="Orsi R.H."/>
            <person name="den Bakker H.C."/>
            <person name="Vongkamjan K."/>
            <person name="Altier C."/>
            <person name="Wiedmann M."/>
        </authorList>
    </citation>
    <scope>NUCLEOTIDE SEQUENCE [LARGE SCALE GENOMIC DNA]</scope>
</reference>